<dbReference type="Pfam" id="PF15684">
    <property type="entry name" value="AROS"/>
    <property type="match status" value="1"/>
</dbReference>
<dbReference type="PRINTS" id="PR02029">
    <property type="entry name" value="ACTREGSIRT1"/>
</dbReference>
<evidence type="ECO:0000313" key="2">
    <source>
        <dbReference type="Proteomes" id="UP000215335"/>
    </source>
</evidence>
<reference evidence="1 2" key="1">
    <citation type="journal article" date="2017" name="Curr. Biol.">
        <title>The Evolution of Venom by Co-option of Single-Copy Genes.</title>
        <authorList>
            <person name="Martinson E.O."/>
            <person name="Mrinalini"/>
            <person name="Kelkar Y.D."/>
            <person name="Chang C.H."/>
            <person name="Werren J.H."/>
        </authorList>
    </citation>
    <scope>NUCLEOTIDE SEQUENCE [LARGE SCALE GENOMIC DNA]</scope>
    <source>
        <strain evidence="1 2">Alberta</strain>
        <tissue evidence="1">Whole body</tissue>
    </source>
</reference>
<accession>A0A232ETP8</accession>
<dbReference type="InterPro" id="IPR023262">
    <property type="entry name" value="AROS"/>
</dbReference>
<sequence length="142" mass="16350">MSNALVKKSLELISFETDVIKDKRKKKKTKSSGALDLIPVNHRIISKNKKKGSTVLLKRSSKITVYDAKKQLETKSDPTEENVKRLLLLSGNRLDSDTSEKLLSRASKKLIHKKKEEKPVEEERTVFTEEDFKKFEAEYVDE</sequence>
<keyword evidence="2" id="KW-1185">Reference proteome</keyword>
<name>A0A232ETP8_9HYME</name>
<dbReference type="Proteomes" id="UP000215335">
    <property type="component" value="Unassembled WGS sequence"/>
</dbReference>
<protein>
    <submittedName>
        <fullName evidence="1">Uncharacterized protein</fullName>
    </submittedName>
</protein>
<dbReference type="OrthoDB" id="6493910at2759"/>
<comment type="caution">
    <text evidence="1">The sequence shown here is derived from an EMBL/GenBank/DDBJ whole genome shotgun (WGS) entry which is preliminary data.</text>
</comment>
<dbReference type="EMBL" id="NNAY01002246">
    <property type="protein sequence ID" value="OXU21735.1"/>
    <property type="molecule type" value="Genomic_DNA"/>
</dbReference>
<organism evidence="1 2">
    <name type="scientific">Trichomalopsis sarcophagae</name>
    <dbReference type="NCBI Taxonomy" id="543379"/>
    <lineage>
        <taxon>Eukaryota</taxon>
        <taxon>Metazoa</taxon>
        <taxon>Ecdysozoa</taxon>
        <taxon>Arthropoda</taxon>
        <taxon>Hexapoda</taxon>
        <taxon>Insecta</taxon>
        <taxon>Pterygota</taxon>
        <taxon>Neoptera</taxon>
        <taxon>Endopterygota</taxon>
        <taxon>Hymenoptera</taxon>
        <taxon>Apocrita</taxon>
        <taxon>Proctotrupomorpha</taxon>
        <taxon>Chalcidoidea</taxon>
        <taxon>Pteromalidae</taxon>
        <taxon>Pteromalinae</taxon>
        <taxon>Trichomalopsis</taxon>
    </lineage>
</organism>
<evidence type="ECO:0000313" key="1">
    <source>
        <dbReference type="EMBL" id="OXU21735.1"/>
    </source>
</evidence>
<proteinExistence type="predicted"/>
<gene>
    <name evidence="1" type="ORF">TSAR_005246</name>
</gene>
<dbReference type="AlphaFoldDB" id="A0A232ETP8"/>